<dbReference type="OrthoDB" id="448858at2759"/>
<reference evidence="2 3" key="2">
    <citation type="submission" date="2024-05" db="EMBL/GenBank/DDBJ databases">
        <authorList>
            <person name="Chen Y."/>
            <person name="Shah S."/>
            <person name="Dougan E. K."/>
            <person name="Thang M."/>
            <person name="Chan C."/>
        </authorList>
    </citation>
    <scope>NUCLEOTIDE SEQUENCE [LARGE SCALE GENOMIC DNA]</scope>
</reference>
<keyword evidence="3" id="KW-1185">Reference proteome</keyword>
<dbReference type="EMBL" id="CAMXCT010000518">
    <property type="protein sequence ID" value="CAI3979868.1"/>
    <property type="molecule type" value="Genomic_DNA"/>
</dbReference>
<organism evidence="1">
    <name type="scientific">Cladocopium goreaui</name>
    <dbReference type="NCBI Taxonomy" id="2562237"/>
    <lineage>
        <taxon>Eukaryota</taxon>
        <taxon>Sar</taxon>
        <taxon>Alveolata</taxon>
        <taxon>Dinophyceae</taxon>
        <taxon>Suessiales</taxon>
        <taxon>Symbiodiniaceae</taxon>
        <taxon>Cladocopium</taxon>
    </lineage>
</organism>
<reference evidence="1" key="1">
    <citation type="submission" date="2022-10" db="EMBL/GenBank/DDBJ databases">
        <authorList>
            <person name="Chen Y."/>
            <person name="Dougan E. K."/>
            <person name="Chan C."/>
            <person name="Rhodes N."/>
            <person name="Thang M."/>
        </authorList>
    </citation>
    <scope>NUCLEOTIDE SEQUENCE</scope>
</reference>
<evidence type="ECO:0000313" key="2">
    <source>
        <dbReference type="EMBL" id="CAL4767180.1"/>
    </source>
</evidence>
<protein>
    <submittedName>
        <fullName evidence="1">Uncharacterized protein</fullName>
    </submittedName>
</protein>
<accession>A0A9P1BWZ9</accession>
<dbReference type="Proteomes" id="UP001152797">
    <property type="component" value="Unassembled WGS sequence"/>
</dbReference>
<dbReference type="EMBL" id="CAMXCT030000518">
    <property type="protein sequence ID" value="CAL4767180.1"/>
    <property type="molecule type" value="Genomic_DNA"/>
</dbReference>
<sequence>MAKKLRKKRLLKSKKTKVSDISHLPGDPLKRQAAEAILQAIDEEGVLLECLPSWHRRFKPKLGRFRKFLQTHPELFHITDIPGDCFVVCRANRTPPSFALKDRRRWRTALKRAWFRYCKEETMPNLEEFKRHLPVEALELGGQTAVPEAVAQEVAKKPRCLHCGSNGEQGPGWTRLEWTTELRTAELCYDVTRRDCLEFARPSSVGAGAEPIAL</sequence>
<dbReference type="EMBL" id="CAMXCT020000518">
    <property type="protein sequence ID" value="CAL1133243.1"/>
    <property type="molecule type" value="Genomic_DNA"/>
</dbReference>
<evidence type="ECO:0000313" key="3">
    <source>
        <dbReference type="Proteomes" id="UP001152797"/>
    </source>
</evidence>
<comment type="caution">
    <text evidence="1">The sequence shown here is derived from an EMBL/GenBank/DDBJ whole genome shotgun (WGS) entry which is preliminary data.</text>
</comment>
<dbReference type="AlphaFoldDB" id="A0A9P1BWZ9"/>
<evidence type="ECO:0000313" key="1">
    <source>
        <dbReference type="EMBL" id="CAI3979868.1"/>
    </source>
</evidence>
<proteinExistence type="predicted"/>
<gene>
    <name evidence="1" type="ORF">C1SCF055_LOCUS7791</name>
</gene>
<name>A0A9P1BWZ9_9DINO</name>